<keyword evidence="3" id="KW-0227">DNA damage</keyword>
<evidence type="ECO:0000256" key="6">
    <source>
        <dbReference type="ARBA" id="ARBA00023014"/>
    </source>
</evidence>
<dbReference type="CDD" id="cd10031">
    <property type="entry name" value="UDG-F5_TTUDGB_like"/>
    <property type="match status" value="1"/>
</dbReference>
<evidence type="ECO:0000256" key="5">
    <source>
        <dbReference type="ARBA" id="ARBA00023004"/>
    </source>
</evidence>
<evidence type="ECO:0000256" key="3">
    <source>
        <dbReference type="ARBA" id="ARBA00022763"/>
    </source>
</evidence>
<dbReference type="GO" id="GO:0033958">
    <property type="term" value="F:DNA-deoxyinosine glycosylase activity"/>
    <property type="evidence" value="ECO:0007669"/>
    <property type="project" value="InterPro"/>
</dbReference>
<dbReference type="STRING" id="679936.Sulac_0872"/>
<evidence type="ECO:0000256" key="4">
    <source>
        <dbReference type="ARBA" id="ARBA00022801"/>
    </source>
</evidence>
<comment type="similarity">
    <text evidence="8">Belongs to the uracil-DNA glycosylase (UDG) superfamily. Type 5 (UDGb) family.</text>
</comment>
<dbReference type="HOGENOM" id="CLU_083279_0_0_9"/>
<dbReference type="Pfam" id="PF03167">
    <property type="entry name" value="UDG"/>
    <property type="match status" value="1"/>
</dbReference>
<dbReference type="KEGG" id="sap:Sulac_0872"/>
<keyword evidence="4" id="KW-0378">Hydrolase</keyword>
<keyword evidence="5" id="KW-0408">Iron</keyword>
<dbReference type="PATRIC" id="fig|679936.5.peg.924"/>
<evidence type="ECO:0000256" key="1">
    <source>
        <dbReference type="ARBA" id="ARBA00022485"/>
    </source>
</evidence>
<dbReference type="GO" id="GO:0004844">
    <property type="term" value="F:uracil DNA N-glycosylase activity"/>
    <property type="evidence" value="ECO:0007669"/>
    <property type="project" value="InterPro"/>
</dbReference>
<evidence type="ECO:0000256" key="2">
    <source>
        <dbReference type="ARBA" id="ARBA00022723"/>
    </source>
</evidence>
<proteinExistence type="inferred from homology"/>
<dbReference type="PANTHER" id="PTHR33693:SF3">
    <property type="entry name" value="TYPE-5 URACIL-DNA GLYCOSYLASE"/>
    <property type="match status" value="1"/>
</dbReference>
<accession>G8TS49</accession>
<keyword evidence="2" id="KW-0479">Metal-binding</keyword>
<dbReference type="SMART" id="SM00987">
    <property type="entry name" value="UreE_C"/>
    <property type="match status" value="1"/>
</dbReference>
<feature type="domain" description="Uracil-DNA glycosylase-like" evidence="10">
    <location>
        <begin position="50"/>
        <end position="221"/>
    </location>
</feature>
<evidence type="ECO:0000256" key="7">
    <source>
        <dbReference type="ARBA" id="ARBA00023204"/>
    </source>
</evidence>
<evidence type="ECO:0000259" key="10">
    <source>
        <dbReference type="SMART" id="SM00986"/>
    </source>
</evidence>
<dbReference type="InterPro" id="IPR036895">
    <property type="entry name" value="Uracil-DNA_glycosylase-like_sf"/>
</dbReference>
<gene>
    <name evidence="11" type="ordered locus">Sulac_0872</name>
</gene>
<evidence type="ECO:0000313" key="11">
    <source>
        <dbReference type="EMBL" id="AEW04375.1"/>
    </source>
</evidence>
<dbReference type="InterPro" id="IPR051536">
    <property type="entry name" value="UDG_Type-4/5"/>
</dbReference>
<dbReference type="Gene3D" id="3.40.470.10">
    <property type="entry name" value="Uracil-DNA glycosylase-like domain"/>
    <property type="match status" value="1"/>
</dbReference>
<reference evidence="12" key="1">
    <citation type="submission" date="2011-12" db="EMBL/GenBank/DDBJ databases">
        <title>The complete genome of chromosome of Sulfobacillus acidophilus DSM 10332.</title>
        <authorList>
            <person name="Lucas S."/>
            <person name="Han J."/>
            <person name="Lapidus A."/>
            <person name="Bruce D."/>
            <person name="Goodwin L."/>
            <person name="Pitluck S."/>
            <person name="Peters L."/>
            <person name="Kyrpides N."/>
            <person name="Mavromatis K."/>
            <person name="Ivanova N."/>
            <person name="Mikhailova N."/>
            <person name="Chertkov O."/>
            <person name="Saunders E."/>
            <person name="Detter J.C."/>
            <person name="Tapia R."/>
            <person name="Han C."/>
            <person name="Land M."/>
            <person name="Hauser L."/>
            <person name="Markowitz V."/>
            <person name="Cheng J.-F."/>
            <person name="Hugenholtz P."/>
            <person name="Woyke T."/>
            <person name="Wu D."/>
            <person name="Pukall R."/>
            <person name="Gehrich-Schroeter G."/>
            <person name="Schneider S."/>
            <person name="Klenk H.-P."/>
            <person name="Eisen J.A."/>
        </authorList>
    </citation>
    <scope>NUCLEOTIDE SEQUENCE [LARGE SCALE GENOMIC DNA]</scope>
    <source>
        <strain evidence="12">ATCC 700253 / DSM 10332 / NAL</strain>
    </source>
</reference>
<dbReference type="Proteomes" id="UP000005439">
    <property type="component" value="Chromosome"/>
</dbReference>
<name>G8TS49_SULAD</name>
<protein>
    <recommendedName>
        <fullName evidence="9">Type-5 uracil-DNA glycosylase</fullName>
    </recommendedName>
</protein>
<dbReference type="EMBL" id="CP003179">
    <property type="protein sequence ID" value="AEW04375.1"/>
    <property type="molecule type" value="Genomic_DNA"/>
</dbReference>
<keyword evidence="1" id="KW-0004">4Fe-4S</keyword>
<keyword evidence="7" id="KW-0234">DNA repair</keyword>
<dbReference type="GO" id="GO:0046872">
    <property type="term" value="F:metal ion binding"/>
    <property type="evidence" value="ECO:0007669"/>
    <property type="project" value="UniProtKB-KW"/>
</dbReference>
<sequence>MDFEARDLEMINEAIVHCRRCPRLVEWREKVAQTKVRRFRDEPYWGKPLPGFGDPHARLLIVGLAPAAHGGNRTGRMFTGDDSGDWLIDALYQNGLANQPVSRSIDDGLVLHETYLTAAVRCAPPDNRPTPAEARACAPYLQAEWQWFNPRVVVALGRFALEAVRRLAETLGEETGPLTFRHGAEFDWTRPTHRTLLVSYHPSRQNTQTGRLTRDMLLTVMARARAILEDSGAP</sequence>
<dbReference type="InterPro" id="IPR044147">
    <property type="entry name" value="UdgB-like"/>
</dbReference>
<dbReference type="InterPro" id="IPR005122">
    <property type="entry name" value="Uracil-DNA_glycosylase-like"/>
</dbReference>
<organism evidence="11 12">
    <name type="scientific">Sulfobacillus acidophilus (strain ATCC 700253 / DSM 10332 / NAL)</name>
    <dbReference type="NCBI Taxonomy" id="679936"/>
    <lineage>
        <taxon>Bacteria</taxon>
        <taxon>Bacillati</taxon>
        <taxon>Bacillota</taxon>
        <taxon>Clostridia</taxon>
        <taxon>Eubacteriales</taxon>
        <taxon>Clostridiales Family XVII. Incertae Sedis</taxon>
        <taxon>Sulfobacillus</taxon>
    </lineage>
</organism>
<reference evidence="11 12" key="2">
    <citation type="journal article" date="2012" name="Stand. Genomic Sci.">
        <title>Complete genome sequence of the moderately thermophilic mineral-sulfide-oxidizing firmicute Sulfobacillus acidophilus type strain (NAL(T)).</title>
        <authorList>
            <person name="Anderson I."/>
            <person name="Chertkov O."/>
            <person name="Chen A."/>
            <person name="Saunders E."/>
            <person name="Lapidus A."/>
            <person name="Nolan M."/>
            <person name="Lucas S."/>
            <person name="Hammon N."/>
            <person name="Deshpande S."/>
            <person name="Cheng J.F."/>
            <person name="Han C."/>
            <person name="Tapia R."/>
            <person name="Goodwin L.A."/>
            <person name="Pitluck S."/>
            <person name="Liolios K."/>
            <person name="Pagani I."/>
            <person name="Ivanova N."/>
            <person name="Mikhailova N."/>
            <person name="Pati A."/>
            <person name="Palaniappan K."/>
            <person name="Land M."/>
            <person name="Pan C."/>
            <person name="Rohde M."/>
            <person name="Pukall R."/>
            <person name="Goker M."/>
            <person name="Detter J.C."/>
            <person name="Woyke T."/>
            <person name="Bristow J."/>
            <person name="Eisen J.A."/>
            <person name="Markowitz V."/>
            <person name="Hugenholtz P."/>
            <person name="Kyrpides N.C."/>
            <person name="Klenk H.P."/>
            <person name="Mavromatis K."/>
        </authorList>
    </citation>
    <scope>NUCLEOTIDE SEQUENCE [LARGE SCALE GENOMIC DNA]</scope>
    <source>
        <strain evidence="12">ATCC 700253 / DSM 10332 / NAL</strain>
    </source>
</reference>
<evidence type="ECO:0000313" key="12">
    <source>
        <dbReference type="Proteomes" id="UP000005439"/>
    </source>
</evidence>
<dbReference type="GO" id="GO:0006284">
    <property type="term" value="P:base-excision repair"/>
    <property type="evidence" value="ECO:0007669"/>
    <property type="project" value="InterPro"/>
</dbReference>
<dbReference type="GO" id="GO:0051539">
    <property type="term" value="F:4 iron, 4 sulfur cluster binding"/>
    <property type="evidence" value="ECO:0007669"/>
    <property type="project" value="UniProtKB-KW"/>
</dbReference>
<dbReference type="SUPFAM" id="SSF52141">
    <property type="entry name" value="Uracil-DNA glycosylase-like"/>
    <property type="match status" value="1"/>
</dbReference>
<evidence type="ECO:0000256" key="9">
    <source>
        <dbReference type="ARBA" id="ARBA00023887"/>
    </source>
</evidence>
<keyword evidence="6" id="KW-0411">Iron-sulfur</keyword>
<dbReference type="AlphaFoldDB" id="G8TS49"/>
<dbReference type="PANTHER" id="PTHR33693">
    <property type="entry name" value="TYPE-5 URACIL-DNA GLYCOSYLASE"/>
    <property type="match status" value="1"/>
</dbReference>
<keyword evidence="12" id="KW-1185">Reference proteome</keyword>
<dbReference type="SMART" id="SM00986">
    <property type="entry name" value="UDG"/>
    <property type="match status" value="1"/>
</dbReference>
<evidence type="ECO:0000256" key="8">
    <source>
        <dbReference type="ARBA" id="ARBA00023779"/>
    </source>
</evidence>